<evidence type="ECO:0000313" key="1">
    <source>
        <dbReference type="EMBL" id="MBB6059070.1"/>
    </source>
</evidence>
<reference evidence="1 2" key="1">
    <citation type="submission" date="2020-08" db="EMBL/GenBank/DDBJ databases">
        <title>Genomic Encyclopedia of Type Strains, Phase IV (KMG-IV): sequencing the most valuable type-strain genomes for metagenomic binning, comparative biology and taxonomic classification.</title>
        <authorList>
            <person name="Goeker M."/>
        </authorList>
    </citation>
    <scope>NUCLEOTIDE SEQUENCE [LARGE SCALE GENOMIC DNA]</scope>
    <source>
        <strain evidence="1 2">DSM 26718</strain>
    </source>
</reference>
<evidence type="ECO:0000313" key="2">
    <source>
        <dbReference type="Proteomes" id="UP000532746"/>
    </source>
</evidence>
<comment type="caution">
    <text evidence="1">The sequence shown here is derived from an EMBL/GenBank/DDBJ whole genome shotgun (WGS) entry which is preliminary data.</text>
</comment>
<name>A0A7W9T173_9BACT</name>
<dbReference type="RefSeq" id="WP_183402787.1">
    <property type="nucleotide sequence ID" value="NZ_JACHGG010000002.1"/>
</dbReference>
<accession>A0A7W9T173</accession>
<organism evidence="1 2">
    <name type="scientific">Hymenobacter luteus</name>
    <dbReference type="NCBI Taxonomy" id="1411122"/>
    <lineage>
        <taxon>Bacteria</taxon>
        <taxon>Pseudomonadati</taxon>
        <taxon>Bacteroidota</taxon>
        <taxon>Cytophagia</taxon>
        <taxon>Cytophagales</taxon>
        <taxon>Hymenobacteraceae</taxon>
        <taxon>Hymenobacter</taxon>
    </lineage>
</organism>
<protein>
    <submittedName>
        <fullName evidence="1">Uncharacterized protein</fullName>
    </submittedName>
</protein>
<keyword evidence="2" id="KW-1185">Reference proteome</keyword>
<dbReference type="Proteomes" id="UP000532746">
    <property type="component" value="Unassembled WGS sequence"/>
</dbReference>
<dbReference type="EMBL" id="JACHGG010000002">
    <property type="protein sequence ID" value="MBB6059070.1"/>
    <property type="molecule type" value="Genomic_DNA"/>
</dbReference>
<dbReference type="AlphaFoldDB" id="A0A7W9T173"/>
<sequence length="145" mass="16083">MNSALLTPTADFLNLSYRTDIGVLTARWLRSVTLAELQAGFQQVRQHSLAHSATHWLVDVRRRTELDATSSGWVVRELLPAAAQDAAPATLHIAYLLAPTREALLRTDSDMQATTMAAESPTQPYRLRTFIQEGLAMQWLLGQPA</sequence>
<proteinExistence type="predicted"/>
<gene>
    <name evidence="1" type="ORF">HNQ93_001916</name>
</gene>